<sequence length="67" mass="7449">MQDFARYIAKSQLLTLVTLILMVVPFFYQPWYFAVAIAIGVQVASWIIRAAFTSIAARSSSNDVGGY</sequence>
<keyword evidence="1" id="KW-0812">Transmembrane</keyword>
<name>A0A973W0Y4_9BRAD</name>
<dbReference type="EMBL" id="JAAOLE020000001">
    <property type="protein sequence ID" value="NVI45437.1"/>
    <property type="molecule type" value="Genomic_DNA"/>
</dbReference>
<keyword evidence="1" id="KW-0472">Membrane</keyword>
<feature type="transmembrane region" description="Helical" evidence="1">
    <location>
        <begin position="7"/>
        <end position="27"/>
    </location>
</feature>
<evidence type="ECO:0000256" key="1">
    <source>
        <dbReference type="SAM" id="Phobius"/>
    </source>
</evidence>
<dbReference type="AlphaFoldDB" id="A0A973W0Y4"/>
<evidence type="ECO:0000313" key="2">
    <source>
        <dbReference type="EMBL" id="NVI45437.1"/>
    </source>
</evidence>
<keyword evidence="1" id="KW-1133">Transmembrane helix</keyword>
<organism evidence="2">
    <name type="scientific">Bradyrhizobium septentrionale</name>
    <dbReference type="NCBI Taxonomy" id="1404411"/>
    <lineage>
        <taxon>Bacteria</taxon>
        <taxon>Pseudomonadati</taxon>
        <taxon>Pseudomonadota</taxon>
        <taxon>Alphaproteobacteria</taxon>
        <taxon>Hyphomicrobiales</taxon>
        <taxon>Nitrobacteraceae</taxon>
        <taxon>Bradyrhizobium</taxon>
    </lineage>
</organism>
<reference evidence="2" key="1">
    <citation type="submission" date="2020-06" db="EMBL/GenBank/DDBJ databases">
        <title>Whole Genome Sequence of Bradyrhizobium sp. Strain 1S1.</title>
        <authorList>
            <person name="Bromfield E.S.P."/>
            <person name="Cloutier S."/>
        </authorList>
    </citation>
    <scope>NUCLEOTIDE SEQUENCE [LARGE SCALE GENOMIC DNA]</scope>
    <source>
        <strain evidence="2">1S1</strain>
    </source>
</reference>
<protein>
    <submittedName>
        <fullName evidence="2">Uncharacterized protein</fullName>
    </submittedName>
</protein>
<accession>A0A973W0Y4</accession>
<proteinExistence type="predicted"/>
<comment type="caution">
    <text evidence="2">The sequence shown here is derived from an EMBL/GenBank/DDBJ whole genome shotgun (WGS) entry which is preliminary data.</text>
</comment>
<gene>
    <name evidence="2" type="ORF">HAP48_021200</name>
</gene>
<dbReference type="RefSeq" id="WP_166204869.1">
    <property type="nucleotide sequence ID" value="NZ_CP088285.1"/>
</dbReference>